<dbReference type="InterPro" id="IPR036909">
    <property type="entry name" value="Cyt_c-like_dom_sf"/>
</dbReference>
<dbReference type="PANTHER" id="PTHR40942">
    <property type="match status" value="1"/>
</dbReference>
<dbReference type="Gene3D" id="1.10.760.10">
    <property type="entry name" value="Cytochrome c-like domain"/>
    <property type="match status" value="1"/>
</dbReference>
<dbReference type="GO" id="GO:0005506">
    <property type="term" value="F:iron ion binding"/>
    <property type="evidence" value="ECO:0007669"/>
    <property type="project" value="InterPro"/>
</dbReference>
<keyword evidence="5" id="KW-0408">Iron</keyword>
<sequence>MALAIAACGPSPETAPAAAPGAGDSANTASTQSDPRRRMPVDEGLKAKYIQSCYSCHSGGVNGAPRSGVWSEWQPRFSQGMEVLVSNTRHGIRAMPPKGMCVNCSDEDYRALILFMANPPETP</sequence>
<feature type="domain" description="Cytochrome c" evidence="7">
    <location>
        <begin position="46"/>
        <end position="116"/>
    </location>
</feature>
<dbReference type="GO" id="GO:0009055">
    <property type="term" value="F:electron transfer activity"/>
    <property type="evidence" value="ECO:0007669"/>
    <property type="project" value="InterPro"/>
</dbReference>
<dbReference type="Pfam" id="PF13442">
    <property type="entry name" value="Cytochrome_CBB3"/>
    <property type="match status" value="1"/>
</dbReference>
<keyword evidence="4" id="KW-0249">Electron transport</keyword>
<dbReference type="Proteomes" id="UP000596063">
    <property type="component" value="Chromosome"/>
</dbReference>
<evidence type="ECO:0000256" key="5">
    <source>
        <dbReference type="ARBA" id="ARBA00023004"/>
    </source>
</evidence>
<evidence type="ECO:0000313" key="9">
    <source>
        <dbReference type="Proteomes" id="UP000596063"/>
    </source>
</evidence>
<evidence type="ECO:0000256" key="6">
    <source>
        <dbReference type="SAM" id="MobiDB-lite"/>
    </source>
</evidence>
<dbReference type="AlphaFoldDB" id="A0A7T4R142"/>
<dbReference type="GO" id="GO:0020037">
    <property type="term" value="F:heme binding"/>
    <property type="evidence" value="ECO:0007669"/>
    <property type="project" value="InterPro"/>
</dbReference>
<protein>
    <submittedName>
        <fullName evidence="8">Cytochrome c5 family protein</fullName>
    </submittedName>
</protein>
<proteinExistence type="predicted"/>
<dbReference type="InterPro" id="IPR009056">
    <property type="entry name" value="Cyt_c-like_dom"/>
</dbReference>
<evidence type="ECO:0000256" key="4">
    <source>
        <dbReference type="ARBA" id="ARBA00022982"/>
    </source>
</evidence>
<gene>
    <name evidence="8" type="ORF">I6N98_01065</name>
</gene>
<feature type="region of interest" description="Disordered" evidence="6">
    <location>
        <begin position="1"/>
        <end position="38"/>
    </location>
</feature>
<dbReference type="InterPro" id="IPR002323">
    <property type="entry name" value="Cyt_CIE"/>
</dbReference>
<keyword evidence="2" id="KW-0349">Heme</keyword>
<evidence type="ECO:0000259" key="7">
    <source>
        <dbReference type="Pfam" id="PF13442"/>
    </source>
</evidence>
<keyword evidence="9" id="KW-1185">Reference proteome</keyword>
<dbReference type="EMBL" id="CP066167">
    <property type="protein sequence ID" value="QQD18496.1"/>
    <property type="molecule type" value="Genomic_DNA"/>
</dbReference>
<evidence type="ECO:0000256" key="3">
    <source>
        <dbReference type="ARBA" id="ARBA00022723"/>
    </source>
</evidence>
<dbReference type="PRINTS" id="PR00607">
    <property type="entry name" value="CYTCHROMECIE"/>
</dbReference>
<dbReference type="RefSeq" id="WP_198569987.1">
    <property type="nucleotide sequence ID" value="NZ_CP066167.1"/>
</dbReference>
<accession>A0A7T4R142</accession>
<organism evidence="8 9">
    <name type="scientific">Spongiibacter nanhainus</name>
    <dbReference type="NCBI Taxonomy" id="2794344"/>
    <lineage>
        <taxon>Bacteria</taxon>
        <taxon>Pseudomonadati</taxon>
        <taxon>Pseudomonadota</taxon>
        <taxon>Gammaproteobacteria</taxon>
        <taxon>Cellvibrionales</taxon>
        <taxon>Spongiibacteraceae</taxon>
        <taxon>Spongiibacter</taxon>
    </lineage>
</organism>
<name>A0A7T4R142_9GAMM</name>
<dbReference type="PANTHER" id="PTHR40942:SF2">
    <property type="entry name" value="CYTOCHROME-RELATED"/>
    <property type="match status" value="1"/>
</dbReference>
<reference evidence="8 9" key="1">
    <citation type="submission" date="2020-12" db="EMBL/GenBank/DDBJ databases">
        <authorList>
            <person name="Shan Y."/>
        </authorList>
    </citation>
    <scope>NUCLEOTIDE SEQUENCE [LARGE SCALE GENOMIC DNA]</scope>
    <source>
        <strain evidence="9">csc3.9</strain>
    </source>
</reference>
<dbReference type="SUPFAM" id="SSF46626">
    <property type="entry name" value="Cytochrome c"/>
    <property type="match status" value="1"/>
</dbReference>
<feature type="compositionally biased region" description="Low complexity" evidence="6">
    <location>
        <begin position="10"/>
        <end position="29"/>
    </location>
</feature>
<keyword evidence="3" id="KW-0479">Metal-binding</keyword>
<evidence type="ECO:0000256" key="2">
    <source>
        <dbReference type="ARBA" id="ARBA00022617"/>
    </source>
</evidence>
<evidence type="ECO:0000313" key="8">
    <source>
        <dbReference type="EMBL" id="QQD18496.1"/>
    </source>
</evidence>
<keyword evidence="1" id="KW-0813">Transport</keyword>
<evidence type="ECO:0000256" key="1">
    <source>
        <dbReference type="ARBA" id="ARBA00022448"/>
    </source>
</evidence>
<dbReference type="KEGG" id="snan:I6N98_01065"/>